<evidence type="ECO:0000313" key="1">
    <source>
        <dbReference type="Proteomes" id="UP000887565"/>
    </source>
</evidence>
<evidence type="ECO:0000313" key="2">
    <source>
        <dbReference type="WBParaSite" id="nRc.2.0.1.t35252-RA"/>
    </source>
</evidence>
<protein>
    <submittedName>
        <fullName evidence="2">Uncharacterized protein</fullName>
    </submittedName>
</protein>
<dbReference type="WBParaSite" id="nRc.2.0.1.t35252-RA">
    <property type="protein sequence ID" value="nRc.2.0.1.t35252-RA"/>
    <property type="gene ID" value="nRc.2.0.1.g35252"/>
</dbReference>
<organism evidence="1 2">
    <name type="scientific">Romanomermis culicivorax</name>
    <name type="common">Nematode worm</name>
    <dbReference type="NCBI Taxonomy" id="13658"/>
    <lineage>
        <taxon>Eukaryota</taxon>
        <taxon>Metazoa</taxon>
        <taxon>Ecdysozoa</taxon>
        <taxon>Nematoda</taxon>
        <taxon>Enoplea</taxon>
        <taxon>Dorylaimia</taxon>
        <taxon>Mermithida</taxon>
        <taxon>Mermithoidea</taxon>
        <taxon>Mermithidae</taxon>
        <taxon>Romanomermis</taxon>
    </lineage>
</organism>
<name>A0A915K971_ROMCU</name>
<proteinExistence type="predicted"/>
<dbReference type="Proteomes" id="UP000887565">
    <property type="component" value="Unplaced"/>
</dbReference>
<keyword evidence="1" id="KW-1185">Reference proteome</keyword>
<sequence length="65" mass="6789">MSQPPTAPTSGTITMVTHTRLLWPTAPTSAPVTAFKQPPVVIATSSASLTPFTPPIWPCSSKNLA</sequence>
<reference evidence="2" key="1">
    <citation type="submission" date="2022-11" db="UniProtKB">
        <authorList>
            <consortium name="WormBaseParasite"/>
        </authorList>
    </citation>
    <scope>IDENTIFICATION</scope>
</reference>
<dbReference type="AlphaFoldDB" id="A0A915K971"/>
<accession>A0A915K971</accession>